<sequence>MIKVLVVEDGQDKLRRVLSELTAVEGCILDDIDVARDARSAKQFLLDNNYDLMILDISLPPTSDKDPVPDGGLVLLDEIIERDIYISPREVIGLTAYPDIEAQASKKFEGELWRVLHYDISSSDWGEQIQRKLRHILATKRLGKVVGSYETDICVITALQKPELSAVLNIPWDWQDLPIDNDATQYHRCQVPSHEKTLSVVAAAASRMGMPAAAVLAMKMITTFRPRYLVMLGITAGISGQVEMGDVIVADPSWDYGNGKRTLSDSEPIFYAAPHQINLEGFLKAKLMRLSQDAGGLASIRAKWPTKCPPLLNLHLGPLASGAAVLEDPNITAGIREQHRKVLGVEMEAYAVFAAAQEASLPKPSVFVMKSVCDFADVDKDDSMQDYAAYTSAAAFRLFLEKFI</sequence>
<accession>A0A423MSE1</accession>
<dbReference type="InterPro" id="IPR011006">
    <property type="entry name" value="CheY-like_superfamily"/>
</dbReference>
<organism evidence="2 3">
    <name type="scientific">Pseudomonas fluorescens</name>
    <dbReference type="NCBI Taxonomy" id="294"/>
    <lineage>
        <taxon>Bacteria</taxon>
        <taxon>Pseudomonadati</taxon>
        <taxon>Pseudomonadota</taxon>
        <taxon>Gammaproteobacteria</taxon>
        <taxon>Pseudomonadales</taxon>
        <taxon>Pseudomonadaceae</taxon>
        <taxon>Pseudomonas</taxon>
    </lineage>
</organism>
<dbReference type="SUPFAM" id="SSF52172">
    <property type="entry name" value="CheY-like"/>
    <property type="match status" value="1"/>
</dbReference>
<evidence type="ECO:0000313" key="2">
    <source>
        <dbReference type="EMBL" id="RON88157.1"/>
    </source>
</evidence>
<dbReference type="GO" id="GO:0009116">
    <property type="term" value="P:nucleoside metabolic process"/>
    <property type="evidence" value="ECO:0007669"/>
    <property type="project" value="InterPro"/>
</dbReference>
<gene>
    <name evidence="2" type="ORF">BK672_28690</name>
</gene>
<feature type="domain" description="Nucleoside phosphorylase" evidence="1">
    <location>
        <begin position="153"/>
        <end position="397"/>
    </location>
</feature>
<dbReference type="Gene3D" id="3.40.50.1580">
    <property type="entry name" value="Nucleoside phosphorylase domain"/>
    <property type="match status" value="1"/>
</dbReference>
<comment type="caution">
    <text evidence="2">The sequence shown here is derived from an EMBL/GenBank/DDBJ whole genome shotgun (WGS) entry which is preliminary data.</text>
</comment>
<proteinExistence type="predicted"/>
<reference evidence="2 3" key="1">
    <citation type="submission" date="2016-10" db="EMBL/GenBank/DDBJ databases">
        <title>Comparative genome analysis of multiple Pseudomonas spp. focuses on biocontrol and plant growth promoting traits.</title>
        <authorList>
            <person name="Tao X.-Y."/>
            <person name="Taylor C.G."/>
        </authorList>
    </citation>
    <scope>NUCLEOTIDE SEQUENCE [LARGE SCALE GENOMIC DNA]</scope>
    <source>
        <strain evidence="2 3">2F9</strain>
    </source>
</reference>
<dbReference type="SUPFAM" id="SSF53167">
    <property type="entry name" value="Purine and uridine phosphorylases"/>
    <property type="match status" value="1"/>
</dbReference>
<dbReference type="PANTHER" id="PTHR46832:SF1">
    <property type="entry name" value="5'-METHYLTHIOADENOSINE_S-ADENOSYLHOMOCYSTEINE NUCLEOSIDASE"/>
    <property type="match status" value="1"/>
</dbReference>
<evidence type="ECO:0000259" key="1">
    <source>
        <dbReference type="Pfam" id="PF01048"/>
    </source>
</evidence>
<dbReference type="RefSeq" id="WP_123377035.1">
    <property type="nucleotide sequence ID" value="NZ_MOBY01000033.1"/>
</dbReference>
<dbReference type="PANTHER" id="PTHR46832">
    <property type="entry name" value="5'-METHYLTHIOADENOSINE/S-ADENOSYLHOMOCYSTEINE NUCLEOSIDASE"/>
    <property type="match status" value="1"/>
</dbReference>
<dbReference type="GO" id="GO:0005829">
    <property type="term" value="C:cytosol"/>
    <property type="evidence" value="ECO:0007669"/>
    <property type="project" value="TreeGrafter"/>
</dbReference>
<protein>
    <recommendedName>
        <fullName evidence="1">Nucleoside phosphorylase domain-containing protein</fullName>
    </recommendedName>
</protein>
<dbReference type="GO" id="GO:0008930">
    <property type="term" value="F:methylthioadenosine nucleosidase activity"/>
    <property type="evidence" value="ECO:0007669"/>
    <property type="project" value="TreeGrafter"/>
</dbReference>
<dbReference type="EMBL" id="MOBY01000033">
    <property type="protein sequence ID" value="RON88157.1"/>
    <property type="molecule type" value="Genomic_DNA"/>
</dbReference>
<dbReference type="AlphaFoldDB" id="A0A423MSE1"/>
<dbReference type="Pfam" id="PF01048">
    <property type="entry name" value="PNP_UDP_1"/>
    <property type="match status" value="1"/>
</dbReference>
<dbReference type="InterPro" id="IPR000845">
    <property type="entry name" value="Nucleoside_phosphorylase_d"/>
</dbReference>
<dbReference type="GO" id="GO:0008782">
    <property type="term" value="F:adenosylhomocysteine nucleosidase activity"/>
    <property type="evidence" value="ECO:0007669"/>
    <property type="project" value="TreeGrafter"/>
</dbReference>
<dbReference type="Proteomes" id="UP000283650">
    <property type="component" value="Unassembled WGS sequence"/>
</dbReference>
<evidence type="ECO:0000313" key="3">
    <source>
        <dbReference type="Proteomes" id="UP000283650"/>
    </source>
</evidence>
<dbReference type="GO" id="GO:0019284">
    <property type="term" value="P:L-methionine salvage from S-adenosylmethionine"/>
    <property type="evidence" value="ECO:0007669"/>
    <property type="project" value="TreeGrafter"/>
</dbReference>
<dbReference type="InterPro" id="IPR035994">
    <property type="entry name" value="Nucleoside_phosphorylase_sf"/>
</dbReference>
<name>A0A423MSE1_PSEFL</name>
<dbReference type="Gene3D" id="3.40.50.2300">
    <property type="match status" value="1"/>
</dbReference>